<sequence length="42" mass="4728">MTRMTVIIGVCKDVLRMDHSFGILSKCTCITARLHIVHKVLS</sequence>
<reference evidence="1" key="2">
    <citation type="journal article" date="2015" name="Fish Shellfish Immunol.">
        <title>Early steps in the European eel (Anguilla anguilla)-Vibrio vulnificus interaction in the gills: Role of the RtxA13 toxin.</title>
        <authorList>
            <person name="Callol A."/>
            <person name="Pajuelo D."/>
            <person name="Ebbesson L."/>
            <person name="Teles M."/>
            <person name="MacKenzie S."/>
            <person name="Amaro C."/>
        </authorList>
    </citation>
    <scope>NUCLEOTIDE SEQUENCE</scope>
</reference>
<protein>
    <submittedName>
        <fullName evidence="1">Uncharacterized protein</fullName>
    </submittedName>
</protein>
<accession>A0A0E9RYI2</accession>
<dbReference type="EMBL" id="GBXM01074625">
    <property type="protein sequence ID" value="JAH33952.1"/>
    <property type="molecule type" value="Transcribed_RNA"/>
</dbReference>
<dbReference type="AlphaFoldDB" id="A0A0E9RYI2"/>
<organism evidence="1">
    <name type="scientific">Anguilla anguilla</name>
    <name type="common">European freshwater eel</name>
    <name type="synonym">Muraena anguilla</name>
    <dbReference type="NCBI Taxonomy" id="7936"/>
    <lineage>
        <taxon>Eukaryota</taxon>
        <taxon>Metazoa</taxon>
        <taxon>Chordata</taxon>
        <taxon>Craniata</taxon>
        <taxon>Vertebrata</taxon>
        <taxon>Euteleostomi</taxon>
        <taxon>Actinopterygii</taxon>
        <taxon>Neopterygii</taxon>
        <taxon>Teleostei</taxon>
        <taxon>Anguilliformes</taxon>
        <taxon>Anguillidae</taxon>
        <taxon>Anguilla</taxon>
    </lineage>
</organism>
<reference evidence="1" key="1">
    <citation type="submission" date="2014-11" db="EMBL/GenBank/DDBJ databases">
        <authorList>
            <person name="Amaro Gonzalez C."/>
        </authorList>
    </citation>
    <scope>NUCLEOTIDE SEQUENCE</scope>
</reference>
<proteinExistence type="predicted"/>
<evidence type="ECO:0000313" key="1">
    <source>
        <dbReference type="EMBL" id="JAH33952.1"/>
    </source>
</evidence>
<name>A0A0E9RYI2_ANGAN</name>